<evidence type="ECO:0000313" key="2">
    <source>
        <dbReference type="EMBL" id="CAD8195515.1"/>
    </source>
</evidence>
<evidence type="ECO:0000256" key="1">
    <source>
        <dbReference type="SAM" id="Phobius"/>
    </source>
</evidence>
<feature type="transmembrane region" description="Helical" evidence="1">
    <location>
        <begin position="69"/>
        <end position="87"/>
    </location>
</feature>
<keyword evidence="3" id="KW-1185">Reference proteome</keyword>
<keyword evidence="1" id="KW-0472">Membrane</keyword>
<proteinExistence type="predicted"/>
<accession>A0A8S1X4F6</accession>
<keyword evidence="1" id="KW-1133">Transmembrane helix</keyword>
<protein>
    <submittedName>
        <fullName evidence="2">Uncharacterized protein</fullName>
    </submittedName>
</protein>
<dbReference type="EMBL" id="CAJJDO010000109">
    <property type="protein sequence ID" value="CAD8195515.1"/>
    <property type="molecule type" value="Genomic_DNA"/>
</dbReference>
<dbReference type="OrthoDB" id="76126at2759"/>
<reference evidence="2" key="1">
    <citation type="submission" date="2021-01" db="EMBL/GenBank/DDBJ databases">
        <authorList>
            <consortium name="Genoscope - CEA"/>
            <person name="William W."/>
        </authorList>
    </citation>
    <scope>NUCLEOTIDE SEQUENCE</scope>
</reference>
<sequence length="101" mass="12065">MAKYSAQNLKTLLPTQIQITMQIKNDLIDIRYNYDDVNIMTPIYASNLLQNKLKNRSDLLYSHINKQGYYIFLIDLVIEIFFIIIQFNKNFIHYVISCRLQ</sequence>
<dbReference type="Proteomes" id="UP000689195">
    <property type="component" value="Unassembled WGS sequence"/>
</dbReference>
<evidence type="ECO:0000313" key="3">
    <source>
        <dbReference type="Proteomes" id="UP000689195"/>
    </source>
</evidence>
<keyword evidence="1" id="KW-0812">Transmembrane</keyword>
<name>A0A8S1X4F6_9CILI</name>
<gene>
    <name evidence="2" type="ORF">PPENT_87.1.T1090158</name>
</gene>
<organism evidence="2 3">
    <name type="scientific">Paramecium pentaurelia</name>
    <dbReference type="NCBI Taxonomy" id="43138"/>
    <lineage>
        <taxon>Eukaryota</taxon>
        <taxon>Sar</taxon>
        <taxon>Alveolata</taxon>
        <taxon>Ciliophora</taxon>
        <taxon>Intramacronucleata</taxon>
        <taxon>Oligohymenophorea</taxon>
        <taxon>Peniculida</taxon>
        <taxon>Parameciidae</taxon>
        <taxon>Paramecium</taxon>
    </lineage>
</organism>
<dbReference type="AlphaFoldDB" id="A0A8S1X4F6"/>
<comment type="caution">
    <text evidence="2">The sequence shown here is derived from an EMBL/GenBank/DDBJ whole genome shotgun (WGS) entry which is preliminary data.</text>
</comment>